<dbReference type="AlphaFoldDB" id="M0QLP0"/>
<evidence type="ECO:0000259" key="2">
    <source>
        <dbReference type="Pfam" id="PF23275"/>
    </source>
</evidence>
<evidence type="ECO:0000313" key="4">
    <source>
        <dbReference type="Proteomes" id="UP000011666"/>
    </source>
</evidence>
<dbReference type="Pfam" id="PF23275">
    <property type="entry name" value="TPR_23"/>
    <property type="match status" value="1"/>
</dbReference>
<organism evidence="3 4">
    <name type="scientific">Gordonia soli NBRC 108243</name>
    <dbReference type="NCBI Taxonomy" id="1223545"/>
    <lineage>
        <taxon>Bacteria</taxon>
        <taxon>Bacillati</taxon>
        <taxon>Actinomycetota</taxon>
        <taxon>Actinomycetes</taxon>
        <taxon>Mycobacteriales</taxon>
        <taxon>Gordoniaceae</taxon>
        <taxon>Gordonia</taxon>
    </lineage>
</organism>
<reference evidence="3 4" key="1">
    <citation type="submission" date="2013-01" db="EMBL/GenBank/DDBJ databases">
        <title>Whole genome shotgun sequence of Gordonia soli NBRC 108243.</title>
        <authorList>
            <person name="Isaki-Nakamura S."/>
            <person name="Hosoyama A."/>
            <person name="Tsuchikane K."/>
            <person name="Ando Y."/>
            <person name="Baba S."/>
            <person name="Ohji S."/>
            <person name="Hamada M."/>
            <person name="Tamura T."/>
            <person name="Yamazoe A."/>
            <person name="Yamazaki S."/>
            <person name="Fujita N."/>
        </authorList>
    </citation>
    <scope>NUCLEOTIDE SEQUENCE [LARGE SCALE GENOMIC DNA]</scope>
    <source>
        <strain evidence="3 4">NBRC 108243</strain>
    </source>
</reference>
<proteinExistence type="predicted"/>
<dbReference type="Proteomes" id="UP000011666">
    <property type="component" value="Unassembled WGS sequence"/>
</dbReference>
<gene>
    <name evidence="3" type="ORF">GS4_23_00150</name>
</gene>
<evidence type="ECO:0000313" key="3">
    <source>
        <dbReference type="EMBL" id="GAC69221.1"/>
    </source>
</evidence>
<dbReference type="eggNOG" id="ENOG5030HW6">
    <property type="taxonomic scope" value="Bacteria"/>
</dbReference>
<accession>M0QLP0</accession>
<evidence type="ECO:0000256" key="1">
    <source>
        <dbReference type="SAM" id="MobiDB-lite"/>
    </source>
</evidence>
<protein>
    <recommendedName>
        <fullName evidence="2">TPR repeat domain-containing protein</fullName>
    </recommendedName>
</protein>
<comment type="caution">
    <text evidence="3">The sequence shown here is derived from an EMBL/GenBank/DDBJ whole genome shotgun (WGS) entry which is preliminary data.</text>
</comment>
<sequence>MTPTYASITSWRPSTLTSVAKGLRSLQAKLDAEAPRIGDPVRNLTNAQWKGTARTAADERAAAETRWMRNLSDKYGDLATAMEDAAPSIAGAISALRGARGDAADAGYVLRTGDREYSVDFDKKSARGDVEFDQQTANDWHRRLKSLGEAADQAVGAASSSIQSGLDSIADLTPASIAQNSRSIDPAKAAADARAILTGTASPEQRARFLRGMSLTPAQLAKLNAGEAIELSTDQMKYMRQAAGAVDVGSGEVKGPQAFREFGTQPGDHELRSALANGLRVISNENVHSESGNGNFAMLPQSMKNSLTRPDLVSQRGPITSMNGVADNSAIGKLLKDGDSRYAAGSALDSRLLEVGRQYTNAQAHYEQDLGVTHTADGAPAPGARTLFVDGAIRYDDSGMPRLHSATAAGDIQDVVTAGAMDKVSLRDALAGPNGQDYIHDLLTTKWPDKGAIAGAVFETAPDAAHVDDPSDRVDVHLSRLTGETMHEVAKYAHTHEGWLALKDIPNTDGQSVGQVNPKLLETLARSMSPYADDLAGKQDNSLLGFNADDVRHSPGKPGDFEGASRIYALFGGSDESAKVFYGQAIQDLQHAADEYGQQLGSGSDGNAAEKISLLGHLRGLIDEGIAYSSDDAAGSAYEAAHNAWQTKKGLFEGVLKLGEPTLDTIPRPGAEVANAVKDSLVQTLIGKEPTAAGFDPKDFAPDFNPTGPDTQDMAAIRRLIADSIPGDTESELDPAFVGAHEDWFHADGRLKSIDEIAAIQNEFGEPKYGEQKITSGLETVVHQLADRSGNSDESKLEAKRDEVTREAPELSDRWPR</sequence>
<name>M0QLP0_9ACTN</name>
<dbReference type="InterPro" id="IPR057037">
    <property type="entry name" value="TPR_rep_actino"/>
</dbReference>
<dbReference type="InterPro" id="IPR036689">
    <property type="entry name" value="ESAT-6-like_sf"/>
</dbReference>
<keyword evidence="4" id="KW-1185">Reference proteome</keyword>
<feature type="compositionally biased region" description="Basic and acidic residues" evidence="1">
    <location>
        <begin position="790"/>
        <end position="817"/>
    </location>
</feature>
<dbReference type="SUPFAM" id="SSF140453">
    <property type="entry name" value="EsxAB dimer-like"/>
    <property type="match status" value="1"/>
</dbReference>
<dbReference type="EMBL" id="BANX01000023">
    <property type="protein sequence ID" value="GAC69221.1"/>
    <property type="molecule type" value="Genomic_DNA"/>
</dbReference>
<feature type="region of interest" description="Disordered" evidence="1">
    <location>
        <begin position="786"/>
        <end position="817"/>
    </location>
</feature>
<feature type="domain" description="TPR repeat" evidence="2">
    <location>
        <begin position="213"/>
        <end position="459"/>
    </location>
</feature>